<sequence>MTANHNVPPEIPLISLLHSKPEEVLQALSTVGFIHLDLEGTDITQADVDRAFELSALLHNVPQAERSGSLKDGRGNGYFGMKGSLDERATGTDLKESFVWGRYMASAGEKATTQSLPKAMKEYQDEIIRFDQRCYEASLRVLDILSRAFDLPGNFFRSTHKDDGSNGLAFLNYPALEKLPAGDDIRAGSHKVERNAMDRRSDMAKRIDVFGQWGDVTLLFQEQNGQPGLQVYLPTESAKKQSGLQLIQGDVDLESGTWISAPIIPNTVLVNVGLTLEGMTDGLCKANVHRVIFQGSASAELPKGRKTIAYFSTPNHDVVMNPVKPGGIIVQKDGASSVGEFFQERARLAGIA</sequence>
<proteinExistence type="inferred from homology"/>
<organism evidence="3 4">
    <name type="scientific">Clonostachys chloroleuca</name>
    <dbReference type="NCBI Taxonomy" id="1926264"/>
    <lineage>
        <taxon>Eukaryota</taxon>
        <taxon>Fungi</taxon>
        <taxon>Dikarya</taxon>
        <taxon>Ascomycota</taxon>
        <taxon>Pezizomycotina</taxon>
        <taxon>Sordariomycetes</taxon>
        <taxon>Hypocreomycetidae</taxon>
        <taxon>Hypocreales</taxon>
        <taxon>Bionectriaceae</taxon>
        <taxon>Clonostachys</taxon>
    </lineage>
</organism>
<feature type="domain" description="Isopenicillin N synthase-like Fe(2+) 2OG dioxygenase" evidence="2">
    <location>
        <begin position="241"/>
        <end position="314"/>
    </location>
</feature>
<dbReference type="InterPro" id="IPR027443">
    <property type="entry name" value="IPNS-like_sf"/>
</dbReference>
<keyword evidence="4" id="KW-1185">Reference proteome</keyword>
<evidence type="ECO:0000313" key="3">
    <source>
        <dbReference type="EMBL" id="CAI6095076.1"/>
    </source>
</evidence>
<name>A0AA35MF70_9HYPO</name>
<dbReference type="InterPro" id="IPR044861">
    <property type="entry name" value="IPNS-like_FE2OG_OXY"/>
</dbReference>
<evidence type="ECO:0000256" key="1">
    <source>
        <dbReference type="ARBA" id="ARBA00008056"/>
    </source>
</evidence>
<accession>A0AA35MF70</accession>
<reference evidence="3" key="1">
    <citation type="submission" date="2023-01" db="EMBL/GenBank/DDBJ databases">
        <authorList>
            <person name="Piombo E."/>
        </authorList>
    </citation>
    <scope>NUCLEOTIDE SEQUENCE</scope>
</reference>
<dbReference type="PANTHER" id="PTHR47990">
    <property type="entry name" value="2-OXOGLUTARATE (2OG) AND FE(II)-DEPENDENT OXYGENASE SUPERFAMILY PROTEIN-RELATED"/>
    <property type="match status" value="1"/>
</dbReference>
<dbReference type="SUPFAM" id="SSF51197">
    <property type="entry name" value="Clavaminate synthase-like"/>
    <property type="match status" value="1"/>
</dbReference>
<evidence type="ECO:0000259" key="2">
    <source>
        <dbReference type="Pfam" id="PF03171"/>
    </source>
</evidence>
<dbReference type="InterPro" id="IPR050231">
    <property type="entry name" value="Iron_ascorbate_oxido_reductase"/>
</dbReference>
<dbReference type="Gene3D" id="2.60.120.330">
    <property type="entry name" value="B-lactam Antibiotic, Isopenicillin N Synthase, Chain"/>
    <property type="match status" value="1"/>
</dbReference>
<protein>
    <recommendedName>
        <fullName evidence="2">Isopenicillin N synthase-like Fe(2+) 2OG dioxygenase domain-containing protein</fullName>
    </recommendedName>
</protein>
<dbReference type="Proteomes" id="UP001160390">
    <property type="component" value="Unassembled WGS sequence"/>
</dbReference>
<dbReference type="EMBL" id="CABFNP030001261">
    <property type="protein sequence ID" value="CAI6095076.1"/>
    <property type="molecule type" value="Genomic_DNA"/>
</dbReference>
<evidence type="ECO:0000313" key="4">
    <source>
        <dbReference type="Proteomes" id="UP001160390"/>
    </source>
</evidence>
<comment type="similarity">
    <text evidence="1">Belongs to the iron/ascorbate-dependent oxidoreductase family.</text>
</comment>
<gene>
    <name evidence="3" type="ORF">CCHLO57077_00007698</name>
</gene>
<comment type="caution">
    <text evidence="3">The sequence shown here is derived from an EMBL/GenBank/DDBJ whole genome shotgun (WGS) entry which is preliminary data.</text>
</comment>
<dbReference type="Pfam" id="PF03171">
    <property type="entry name" value="2OG-FeII_Oxy"/>
    <property type="match status" value="1"/>
</dbReference>
<dbReference type="AlphaFoldDB" id="A0AA35MF70"/>